<organism evidence="3 4">
    <name type="scientific">Rousettus aegyptiacus</name>
    <name type="common">Egyptian fruit bat</name>
    <name type="synonym">Pteropus aegyptiacus</name>
    <dbReference type="NCBI Taxonomy" id="9407"/>
    <lineage>
        <taxon>Eukaryota</taxon>
        <taxon>Metazoa</taxon>
        <taxon>Chordata</taxon>
        <taxon>Craniata</taxon>
        <taxon>Vertebrata</taxon>
        <taxon>Euteleostomi</taxon>
        <taxon>Mammalia</taxon>
        <taxon>Eutheria</taxon>
        <taxon>Laurasiatheria</taxon>
        <taxon>Chiroptera</taxon>
        <taxon>Yinpterochiroptera</taxon>
        <taxon>Pteropodoidea</taxon>
        <taxon>Pteropodidae</taxon>
        <taxon>Rousettinae</taxon>
        <taxon>Rousettus</taxon>
    </lineage>
</organism>
<dbReference type="InterPro" id="IPR043636">
    <property type="entry name" value="L1_RRM_dom"/>
</dbReference>
<accession>A0A7J8HR76</accession>
<dbReference type="AlphaFoldDB" id="A0A7J8HR76"/>
<feature type="domain" description="L1 transposable element RRM" evidence="2">
    <location>
        <begin position="17"/>
        <end position="113"/>
    </location>
</feature>
<comment type="caution">
    <text evidence="3">The sequence shown here is derived from an EMBL/GenBank/DDBJ whole genome shotgun (WGS) entry which is preliminary data.</text>
</comment>
<protein>
    <recommendedName>
        <fullName evidence="2">L1 transposable element RRM domain-containing protein</fullName>
    </recommendedName>
</protein>
<dbReference type="EMBL" id="JACASE010000004">
    <property type="protein sequence ID" value="KAF6474854.1"/>
    <property type="molecule type" value="Genomic_DNA"/>
</dbReference>
<proteinExistence type="inferred from homology"/>
<dbReference type="Gene3D" id="3.30.70.1820">
    <property type="entry name" value="L1 transposable element, RRM domain"/>
    <property type="match status" value="1"/>
</dbReference>
<evidence type="ECO:0000313" key="3">
    <source>
        <dbReference type="EMBL" id="KAF6474854.1"/>
    </source>
</evidence>
<sequence length="136" mass="16015">MKNNKREIQELADTIKRGKLRIMGITEGEEEEQGLKSIFIKIMDENFPKLRNELELGIQEVNRTPNYLNPKRPSPTHIVLKLSKINDKERILRTAMKKKMVTYKGKFIRLSSDFSAQTLQARKVWNQIFKLLSERN</sequence>
<evidence type="ECO:0000259" key="2">
    <source>
        <dbReference type="Pfam" id="PF02994"/>
    </source>
</evidence>
<gene>
    <name evidence="3" type="ORF">HJG63_010987</name>
</gene>
<dbReference type="Proteomes" id="UP000593571">
    <property type="component" value="Unassembled WGS sequence"/>
</dbReference>
<keyword evidence="4" id="KW-1185">Reference proteome</keyword>
<dbReference type="FunFam" id="3.30.70.1820:FF:000002">
    <property type="entry name" value="LINE-1 retrotransposable element ORF1 protein"/>
    <property type="match status" value="1"/>
</dbReference>
<dbReference type="PANTHER" id="PTHR11505">
    <property type="entry name" value="L1 TRANSPOSABLE ELEMENT-RELATED"/>
    <property type="match status" value="1"/>
</dbReference>
<comment type="similarity">
    <text evidence="1">Belongs to the transposase 22 family.</text>
</comment>
<name>A0A7J8HR76_ROUAE</name>
<dbReference type="InterPro" id="IPR004244">
    <property type="entry name" value="Transposase_22"/>
</dbReference>
<dbReference type="Pfam" id="PF02994">
    <property type="entry name" value="Transposase_22"/>
    <property type="match status" value="1"/>
</dbReference>
<reference evidence="3 4" key="1">
    <citation type="journal article" date="2020" name="Nature">
        <title>Six reference-quality genomes reveal evolution of bat adaptations.</title>
        <authorList>
            <person name="Jebb D."/>
            <person name="Huang Z."/>
            <person name="Pippel M."/>
            <person name="Hughes G.M."/>
            <person name="Lavrichenko K."/>
            <person name="Devanna P."/>
            <person name="Winkler S."/>
            <person name="Jermiin L.S."/>
            <person name="Skirmuntt E.C."/>
            <person name="Katzourakis A."/>
            <person name="Burkitt-Gray L."/>
            <person name="Ray D.A."/>
            <person name="Sullivan K.A.M."/>
            <person name="Roscito J.G."/>
            <person name="Kirilenko B.M."/>
            <person name="Davalos L.M."/>
            <person name="Corthals A.P."/>
            <person name="Power M.L."/>
            <person name="Jones G."/>
            <person name="Ransome R.D."/>
            <person name="Dechmann D.K.N."/>
            <person name="Locatelli A.G."/>
            <person name="Puechmaille S.J."/>
            <person name="Fedrigo O."/>
            <person name="Jarvis E.D."/>
            <person name="Hiller M."/>
            <person name="Vernes S.C."/>
            <person name="Myers E.W."/>
            <person name="Teeling E.C."/>
        </authorList>
    </citation>
    <scope>NUCLEOTIDE SEQUENCE [LARGE SCALE GENOMIC DNA]</scope>
    <source>
        <strain evidence="3">MRouAeg1</strain>
        <tissue evidence="3">Muscle</tissue>
    </source>
</reference>
<evidence type="ECO:0000313" key="4">
    <source>
        <dbReference type="Proteomes" id="UP000593571"/>
    </source>
</evidence>
<evidence type="ECO:0000256" key="1">
    <source>
        <dbReference type="ARBA" id="ARBA00061640"/>
    </source>
</evidence>